<feature type="region of interest" description="Disordered" evidence="1">
    <location>
        <begin position="1"/>
        <end position="25"/>
    </location>
</feature>
<dbReference type="Gramene" id="GBG83911">
    <property type="protein sequence ID" value="GBG83911"/>
    <property type="gene ID" value="CBR_g37782"/>
</dbReference>
<feature type="compositionally biased region" description="Basic and acidic residues" evidence="1">
    <location>
        <begin position="53"/>
        <end position="66"/>
    </location>
</feature>
<evidence type="ECO:0000313" key="3">
    <source>
        <dbReference type="Proteomes" id="UP000265515"/>
    </source>
</evidence>
<name>A0A388LNR6_CHABU</name>
<comment type="caution">
    <text evidence="2">The sequence shown here is derived from an EMBL/GenBank/DDBJ whole genome shotgun (WGS) entry which is preliminary data.</text>
</comment>
<dbReference type="AlphaFoldDB" id="A0A388LNR6"/>
<accession>A0A388LNR6</accession>
<dbReference type="Proteomes" id="UP000265515">
    <property type="component" value="Unassembled WGS sequence"/>
</dbReference>
<feature type="compositionally biased region" description="Basic and acidic residues" evidence="1">
    <location>
        <begin position="75"/>
        <end position="95"/>
    </location>
</feature>
<protein>
    <submittedName>
        <fullName evidence="2">Uncharacterized protein</fullName>
    </submittedName>
</protein>
<sequence length="263" mass="30704">MVETLSGKSTSPYTQEQQEKMAALVRENKERKEFLKQTKLKAIAEEQATKMKKLEEEMEEKKKVVEEEAAAEAEEERKRREEKWESSSTKNEDAAMEKKISEWIANLSLGEDEEAQFYVPQDERGALASTLATIEDPQERQEGEEEKKLEWKLRMKREKKRRRDEVNRLTAEVAKVRDCKREVQAQEDISAKMDKMLGYLEVLSEAWMEERQANWGHDVTLSAMRSGFRDFAHDMVTHVGGEVRRVRDNMGKFCEAPSRVPKQ</sequence>
<gene>
    <name evidence="2" type="ORF">CBR_g37782</name>
</gene>
<reference evidence="2 3" key="1">
    <citation type="journal article" date="2018" name="Cell">
        <title>The Chara Genome: Secondary Complexity and Implications for Plant Terrestrialization.</title>
        <authorList>
            <person name="Nishiyama T."/>
            <person name="Sakayama H."/>
            <person name="Vries J.D."/>
            <person name="Buschmann H."/>
            <person name="Saint-Marcoux D."/>
            <person name="Ullrich K.K."/>
            <person name="Haas F.B."/>
            <person name="Vanderstraeten L."/>
            <person name="Becker D."/>
            <person name="Lang D."/>
            <person name="Vosolsobe S."/>
            <person name="Rombauts S."/>
            <person name="Wilhelmsson P.K.I."/>
            <person name="Janitza P."/>
            <person name="Kern R."/>
            <person name="Heyl A."/>
            <person name="Rumpler F."/>
            <person name="Villalobos L.I.A.C."/>
            <person name="Clay J.M."/>
            <person name="Skokan R."/>
            <person name="Toyoda A."/>
            <person name="Suzuki Y."/>
            <person name="Kagoshima H."/>
            <person name="Schijlen E."/>
            <person name="Tajeshwar N."/>
            <person name="Catarino B."/>
            <person name="Hetherington A.J."/>
            <person name="Saltykova A."/>
            <person name="Bonnot C."/>
            <person name="Breuninger H."/>
            <person name="Symeonidi A."/>
            <person name="Radhakrishnan G.V."/>
            <person name="Van Nieuwerburgh F."/>
            <person name="Deforce D."/>
            <person name="Chang C."/>
            <person name="Karol K.G."/>
            <person name="Hedrich R."/>
            <person name="Ulvskov P."/>
            <person name="Glockner G."/>
            <person name="Delwiche C.F."/>
            <person name="Petrasek J."/>
            <person name="Van de Peer Y."/>
            <person name="Friml J."/>
            <person name="Beilby M."/>
            <person name="Dolan L."/>
            <person name="Kohara Y."/>
            <person name="Sugano S."/>
            <person name="Fujiyama A."/>
            <person name="Delaux P.-M."/>
            <person name="Quint M."/>
            <person name="TheiBen G."/>
            <person name="Hagemann M."/>
            <person name="Harholt J."/>
            <person name="Dunand C."/>
            <person name="Zachgo S."/>
            <person name="Langdale J."/>
            <person name="Maumus F."/>
            <person name="Straeten D.V.D."/>
            <person name="Gould S.B."/>
            <person name="Rensing S.A."/>
        </authorList>
    </citation>
    <scope>NUCLEOTIDE SEQUENCE [LARGE SCALE GENOMIC DNA]</scope>
    <source>
        <strain evidence="2 3">S276</strain>
    </source>
</reference>
<evidence type="ECO:0000256" key="1">
    <source>
        <dbReference type="SAM" id="MobiDB-lite"/>
    </source>
</evidence>
<feature type="compositionally biased region" description="Basic and acidic residues" evidence="1">
    <location>
        <begin position="137"/>
        <end position="147"/>
    </location>
</feature>
<feature type="region of interest" description="Disordered" evidence="1">
    <location>
        <begin position="128"/>
        <end position="147"/>
    </location>
</feature>
<feature type="compositionally biased region" description="Polar residues" evidence="1">
    <location>
        <begin position="1"/>
        <end position="16"/>
    </location>
</feature>
<feature type="region of interest" description="Disordered" evidence="1">
    <location>
        <begin position="53"/>
        <end position="95"/>
    </location>
</feature>
<proteinExistence type="predicted"/>
<keyword evidence="3" id="KW-1185">Reference proteome</keyword>
<organism evidence="2 3">
    <name type="scientific">Chara braunii</name>
    <name type="common">Braun's stonewort</name>
    <dbReference type="NCBI Taxonomy" id="69332"/>
    <lineage>
        <taxon>Eukaryota</taxon>
        <taxon>Viridiplantae</taxon>
        <taxon>Streptophyta</taxon>
        <taxon>Charophyceae</taxon>
        <taxon>Charales</taxon>
        <taxon>Characeae</taxon>
        <taxon>Chara</taxon>
    </lineage>
</organism>
<evidence type="ECO:0000313" key="2">
    <source>
        <dbReference type="EMBL" id="GBG83911.1"/>
    </source>
</evidence>
<dbReference type="EMBL" id="BFEA01000456">
    <property type="protein sequence ID" value="GBG83911.1"/>
    <property type="molecule type" value="Genomic_DNA"/>
</dbReference>